<dbReference type="InterPro" id="IPR001647">
    <property type="entry name" value="HTH_TetR"/>
</dbReference>
<evidence type="ECO:0000313" key="5">
    <source>
        <dbReference type="Proteomes" id="UP000269097"/>
    </source>
</evidence>
<feature type="DNA-binding region" description="H-T-H motif" evidence="2">
    <location>
        <begin position="34"/>
        <end position="53"/>
    </location>
</feature>
<keyword evidence="1 2" id="KW-0238">DNA-binding</keyword>
<dbReference type="GO" id="GO:0000976">
    <property type="term" value="F:transcription cis-regulatory region binding"/>
    <property type="evidence" value="ECO:0007669"/>
    <property type="project" value="TreeGrafter"/>
</dbReference>
<dbReference type="PROSITE" id="PS50977">
    <property type="entry name" value="HTH_TETR_2"/>
    <property type="match status" value="1"/>
</dbReference>
<dbReference type="Pfam" id="PF00440">
    <property type="entry name" value="TetR_N"/>
    <property type="match status" value="1"/>
</dbReference>
<dbReference type="Gene3D" id="1.10.357.10">
    <property type="entry name" value="Tetracycline Repressor, domain 2"/>
    <property type="match status" value="1"/>
</dbReference>
<dbReference type="KEGG" id="coh:EAV92_22255"/>
<dbReference type="Proteomes" id="UP000269097">
    <property type="component" value="Chromosome"/>
</dbReference>
<evidence type="ECO:0000313" key="4">
    <source>
        <dbReference type="EMBL" id="AYQ75038.1"/>
    </source>
</evidence>
<dbReference type="SUPFAM" id="SSF46689">
    <property type="entry name" value="Homeodomain-like"/>
    <property type="match status" value="1"/>
</dbReference>
<proteinExistence type="predicted"/>
<keyword evidence="5" id="KW-1185">Reference proteome</keyword>
<dbReference type="EMBL" id="CP033433">
    <property type="protein sequence ID" value="AYQ75038.1"/>
    <property type="molecule type" value="Genomic_DNA"/>
</dbReference>
<evidence type="ECO:0000256" key="1">
    <source>
        <dbReference type="ARBA" id="ARBA00023125"/>
    </source>
</evidence>
<dbReference type="RefSeq" id="WP_123043118.1">
    <property type="nucleotide sequence ID" value="NZ_CP033433.1"/>
</dbReference>
<evidence type="ECO:0000256" key="2">
    <source>
        <dbReference type="PROSITE-ProRule" id="PRU00335"/>
    </source>
</evidence>
<organism evidence="4 5">
    <name type="scientific">Cohnella candidum</name>
    <dbReference type="NCBI Taxonomy" id="2674991"/>
    <lineage>
        <taxon>Bacteria</taxon>
        <taxon>Bacillati</taxon>
        <taxon>Bacillota</taxon>
        <taxon>Bacilli</taxon>
        <taxon>Bacillales</taxon>
        <taxon>Paenibacillaceae</taxon>
        <taxon>Cohnella</taxon>
    </lineage>
</organism>
<dbReference type="AlphaFoldDB" id="A0A3G3K3K1"/>
<dbReference type="PRINTS" id="PR00455">
    <property type="entry name" value="HTHTETR"/>
</dbReference>
<evidence type="ECO:0000259" key="3">
    <source>
        <dbReference type="PROSITE" id="PS50977"/>
    </source>
</evidence>
<dbReference type="InterPro" id="IPR009057">
    <property type="entry name" value="Homeodomain-like_sf"/>
</dbReference>
<dbReference type="PANTHER" id="PTHR30055">
    <property type="entry name" value="HTH-TYPE TRANSCRIPTIONAL REGULATOR RUTR"/>
    <property type="match status" value="1"/>
</dbReference>
<dbReference type="InterPro" id="IPR050109">
    <property type="entry name" value="HTH-type_TetR-like_transc_reg"/>
</dbReference>
<dbReference type="GO" id="GO:0003700">
    <property type="term" value="F:DNA-binding transcription factor activity"/>
    <property type="evidence" value="ECO:0007669"/>
    <property type="project" value="TreeGrafter"/>
</dbReference>
<dbReference type="PANTHER" id="PTHR30055:SF226">
    <property type="entry name" value="HTH-TYPE TRANSCRIPTIONAL REGULATOR PKSA"/>
    <property type="match status" value="1"/>
</dbReference>
<name>A0A3G3K3K1_9BACL</name>
<sequence>MPARVERKDAAEHRKLILRTAECLFDEHGVTGVSMHQIAKTAGIGQGTLYRRYAHKGDLCLDMIQNYSETFLEEAQEYLAEHRESPAEERLGWLLDSWIDAIEKKADLILTIQAHHIKESDDNRSGSFFQTPLYLFLRDRIAELLTEIWAKREEASPPVPLLTAHALICAMAPHGHFYIKREQGYTTQQMKNNYRQMCLLPLSDAES</sequence>
<feature type="domain" description="HTH tetR-type" evidence="3">
    <location>
        <begin position="11"/>
        <end position="71"/>
    </location>
</feature>
<accession>A0A3G3K3K1</accession>
<protein>
    <submittedName>
        <fullName evidence="4">TetR/AcrR family transcriptional regulator</fullName>
    </submittedName>
</protein>
<reference evidence="4 5" key="1">
    <citation type="submission" date="2018-10" db="EMBL/GenBank/DDBJ databases">
        <title>Genome Sequence of Cohnella sp.</title>
        <authorList>
            <person name="Srinivasan S."/>
            <person name="Kim M.K."/>
        </authorList>
    </citation>
    <scope>NUCLEOTIDE SEQUENCE [LARGE SCALE GENOMIC DNA]</scope>
    <source>
        <strain evidence="4 5">18JY8-7</strain>
    </source>
</reference>
<gene>
    <name evidence="4" type="ORF">EAV92_22255</name>
</gene>